<evidence type="ECO:0000259" key="3">
    <source>
        <dbReference type="PROSITE" id="PS50102"/>
    </source>
</evidence>
<dbReference type="Proteomes" id="UP001472677">
    <property type="component" value="Unassembled WGS sequence"/>
</dbReference>
<organism evidence="4 5">
    <name type="scientific">Hibiscus sabdariffa</name>
    <name type="common">roselle</name>
    <dbReference type="NCBI Taxonomy" id="183260"/>
    <lineage>
        <taxon>Eukaryota</taxon>
        <taxon>Viridiplantae</taxon>
        <taxon>Streptophyta</taxon>
        <taxon>Embryophyta</taxon>
        <taxon>Tracheophyta</taxon>
        <taxon>Spermatophyta</taxon>
        <taxon>Magnoliopsida</taxon>
        <taxon>eudicotyledons</taxon>
        <taxon>Gunneridae</taxon>
        <taxon>Pentapetalae</taxon>
        <taxon>rosids</taxon>
        <taxon>malvids</taxon>
        <taxon>Malvales</taxon>
        <taxon>Malvaceae</taxon>
        <taxon>Malvoideae</taxon>
        <taxon>Hibiscus</taxon>
    </lineage>
</organism>
<feature type="region of interest" description="Disordered" evidence="2">
    <location>
        <begin position="493"/>
        <end position="518"/>
    </location>
</feature>
<dbReference type="EMBL" id="JBBPBM010000004">
    <property type="protein sequence ID" value="KAK8587399.1"/>
    <property type="molecule type" value="Genomic_DNA"/>
</dbReference>
<dbReference type="InterPro" id="IPR012677">
    <property type="entry name" value="Nucleotide-bd_a/b_plait_sf"/>
</dbReference>
<evidence type="ECO:0000313" key="4">
    <source>
        <dbReference type="EMBL" id="KAK8587399.1"/>
    </source>
</evidence>
<feature type="domain" description="RRM" evidence="3">
    <location>
        <begin position="423"/>
        <end position="496"/>
    </location>
</feature>
<keyword evidence="1" id="KW-0694">RNA-binding</keyword>
<dbReference type="SMART" id="SM00360">
    <property type="entry name" value="RRM"/>
    <property type="match status" value="2"/>
</dbReference>
<dbReference type="InterPro" id="IPR000504">
    <property type="entry name" value="RRM_dom"/>
</dbReference>
<sequence>MGGGGPDEDDNRWPPWLKPLLTEQFFVQCKHHVDFHKTECNMFCLDCMNGALCSFCLAHHKDHRYIQIRRSSYHDVIRVSEIQKYLDISGVQTYVINSAKIVFLNQRPQPRLGKGVTNTCEVCDRSLVDSSRFCSLGCKIVGTSKNFRKKKRPLHMGMALDSEDSCSSSSSSHGKLNTKVHSFIPSTPPPTSGHGVGGYEGIVPDSACNETWKPKSPLSLIQKTKLKPLLRSEPETQKTMAAVEAVTALSFSCFPSSSKLLVYAKPTTPSSLTVNISKSTPWLSRNISISPLIGTQKKLGFLICSTLQEAGLEAETDKAQKANVRRKLFVLNLPWSYTVADIKDLFGRCGNVTDVEMIKQKDGRNRDFAFVTMASAEEAQAAVDKLDSNEVSRRIIRVELARRFKKPAPPSPQPIVPSRETHHKLYVSNLAWKVRSNHLREFFSAFNPVSARVIVGQSSGYGFVSFATNEEAEAALSTLNEKELMDRPICLKFSERKDDSGGEKKEEKEEADGQNEES</sequence>
<accession>A0ABR2FTL1</accession>
<evidence type="ECO:0000313" key="5">
    <source>
        <dbReference type="Proteomes" id="UP001472677"/>
    </source>
</evidence>
<feature type="compositionally biased region" description="Basic and acidic residues" evidence="2">
    <location>
        <begin position="493"/>
        <end position="508"/>
    </location>
</feature>
<comment type="caution">
    <text evidence="4">The sequence shown here is derived from an EMBL/GenBank/DDBJ whole genome shotgun (WGS) entry which is preliminary data.</text>
</comment>
<name>A0ABR2FTL1_9ROSI</name>
<dbReference type="Pfam" id="PF04640">
    <property type="entry name" value="PLATZ"/>
    <property type="match status" value="1"/>
</dbReference>
<evidence type="ECO:0000256" key="1">
    <source>
        <dbReference type="PROSITE-ProRule" id="PRU00176"/>
    </source>
</evidence>
<proteinExistence type="predicted"/>
<dbReference type="PANTHER" id="PTHR31065">
    <property type="entry name" value="PLATZ TRANSCRIPTION FACTOR FAMILY PROTEIN"/>
    <property type="match status" value="1"/>
</dbReference>
<dbReference type="PANTHER" id="PTHR31065:SF48">
    <property type="entry name" value="PLATZ TRANSCRIPTION FACTOR FAMILY PROTEIN"/>
    <property type="match status" value="1"/>
</dbReference>
<dbReference type="Pfam" id="PF00076">
    <property type="entry name" value="RRM_1"/>
    <property type="match status" value="2"/>
</dbReference>
<dbReference type="InterPro" id="IPR035979">
    <property type="entry name" value="RBD_domain_sf"/>
</dbReference>
<dbReference type="CDD" id="cd00590">
    <property type="entry name" value="RRM_SF"/>
    <property type="match status" value="1"/>
</dbReference>
<dbReference type="Gene3D" id="3.30.70.330">
    <property type="match status" value="2"/>
</dbReference>
<evidence type="ECO:0000256" key="2">
    <source>
        <dbReference type="SAM" id="MobiDB-lite"/>
    </source>
</evidence>
<dbReference type="InterPro" id="IPR006734">
    <property type="entry name" value="PLATZ"/>
</dbReference>
<dbReference type="SUPFAM" id="SSF54928">
    <property type="entry name" value="RNA-binding domain, RBD"/>
    <property type="match status" value="2"/>
</dbReference>
<reference evidence="4 5" key="1">
    <citation type="journal article" date="2024" name="G3 (Bethesda)">
        <title>Genome assembly of Hibiscus sabdariffa L. provides insights into metabolisms of medicinal natural products.</title>
        <authorList>
            <person name="Kim T."/>
        </authorList>
    </citation>
    <scope>NUCLEOTIDE SEQUENCE [LARGE SCALE GENOMIC DNA]</scope>
    <source>
        <strain evidence="4">TK-2024</strain>
        <tissue evidence="4">Old leaves</tissue>
    </source>
</reference>
<dbReference type="PROSITE" id="PS50102">
    <property type="entry name" value="RRM"/>
    <property type="match status" value="2"/>
</dbReference>
<feature type="compositionally biased region" description="Acidic residues" evidence="2">
    <location>
        <begin position="509"/>
        <end position="518"/>
    </location>
</feature>
<protein>
    <recommendedName>
        <fullName evidence="3">RRM domain-containing protein</fullName>
    </recommendedName>
</protein>
<dbReference type="CDD" id="cd19756">
    <property type="entry name" value="Bbox2"/>
    <property type="match status" value="1"/>
</dbReference>
<gene>
    <name evidence="4" type="ORF">V6N12_021893</name>
</gene>
<feature type="domain" description="RRM" evidence="3">
    <location>
        <begin position="326"/>
        <end position="403"/>
    </location>
</feature>
<keyword evidence="5" id="KW-1185">Reference proteome</keyword>